<dbReference type="PANTHER" id="PTHR45707">
    <property type="entry name" value="C2 CALCIUM/LIPID-BINDING PLANT PHOSPHORIBOSYLTRANSFERASE FAMILY PROTEIN"/>
    <property type="match status" value="1"/>
</dbReference>
<dbReference type="EMBL" id="BQKI01000011">
    <property type="protein sequence ID" value="GJN04482.1"/>
    <property type="molecule type" value="Genomic_DNA"/>
</dbReference>
<organism evidence="2 3">
    <name type="scientific">Eleusine coracana subsp. coracana</name>
    <dbReference type="NCBI Taxonomy" id="191504"/>
    <lineage>
        <taxon>Eukaryota</taxon>
        <taxon>Viridiplantae</taxon>
        <taxon>Streptophyta</taxon>
        <taxon>Embryophyta</taxon>
        <taxon>Tracheophyta</taxon>
        <taxon>Spermatophyta</taxon>
        <taxon>Magnoliopsida</taxon>
        <taxon>Liliopsida</taxon>
        <taxon>Poales</taxon>
        <taxon>Poaceae</taxon>
        <taxon>PACMAD clade</taxon>
        <taxon>Chloridoideae</taxon>
        <taxon>Cynodonteae</taxon>
        <taxon>Eleusininae</taxon>
        <taxon>Eleusine</taxon>
    </lineage>
</organism>
<protein>
    <recommendedName>
        <fullName evidence="1">Protein kinase domain-containing protein</fullName>
    </recommendedName>
</protein>
<dbReference type="InterPro" id="IPR008271">
    <property type="entry name" value="Ser/Thr_kinase_AS"/>
</dbReference>
<dbReference type="InterPro" id="IPR011009">
    <property type="entry name" value="Kinase-like_dom_sf"/>
</dbReference>
<evidence type="ECO:0000313" key="3">
    <source>
        <dbReference type="Proteomes" id="UP001054889"/>
    </source>
</evidence>
<proteinExistence type="predicted"/>
<accession>A0AAV5D2G5</accession>
<dbReference type="SMART" id="SM00220">
    <property type="entry name" value="S_TKc"/>
    <property type="match status" value="1"/>
</dbReference>
<reference evidence="2" key="2">
    <citation type="submission" date="2021-12" db="EMBL/GenBank/DDBJ databases">
        <title>Resequencing data analysis of finger millet.</title>
        <authorList>
            <person name="Hatakeyama M."/>
            <person name="Aluri S."/>
            <person name="Balachadran M.T."/>
            <person name="Sivarajan S.R."/>
            <person name="Poveda L."/>
            <person name="Shimizu-Inatsugi R."/>
            <person name="Schlapbach R."/>
            <person name="Sreeman S.M."/>
            <person name="Shimizu K.K."/>
        </authorList>
    </citation>
    <scope>NUCLEOTIDE SEQUENCE</scope>
</reference>
<dbReference type="GO" id="GO:0005524">
    <property type="term" value="F:ATP binding"/>
    <property type="evidence" value="ECO:0007669"/>
    <property type="project" value="InterPro"/>
</dbReference>
<dbReference type="Pfam" id="PF00069">
    <property type="entry name" value="Pkinase"/>
    <property type="match status" value="1"/>
</dbReference>
<dbReference type="SUPFAM" id="SSF56112">
    <property type="entry name" value="Protein kinase-like (PK-like)"/>
    <property type="match status" value="1"/>
</dbReference>
<dbReference type="FunFam" id="1.10.510.10:FF:000870">
    <property type="entry name" value="OSJNBa0016N04.16-like protein"/>
    <property type="match status" value="1"/>
</dbReference>
<sequence length="280" mass="32673">MLRSQLMLDSDLSFEQEFYNIWKLRHENIVQLIGYCHQVQREPQEYNGKYVFAEVAHRALCFEYMHNGSLKKYLSDECDKLDWYTTYKIIKGTCEGIKYIHERCKMLHLDLKPDNILLDKNMVAKIADFGLSKIIEQQNTMVTKTIIGSYGYMPPEYINHGKVSNKFDIYSLGVVIINMVTGPESHSQYECMSSKDFIELAEGKWKSKLQATCSDSLLLEEYCKQVKMCTEIALECVNPDRKQRPSILDIISKMLGTEVVINKVNTIVSILYIRYAYKFW</sequence>
<dbReference type="PROSITE" id="PS00108">
    <property type="entry name" value="PROTEIN_KINASE_ST"/>
    <property type="match status" value="1"/>
</dbReference>
<keyword evidence="3" id="KW-1185">Reference proteome</keyword>
<evidence type="ECO:0000313" key="2">
    <source>
        <dbReference type="EMBL" id="GJN04482.1"/>
    </source>
</evidence>
<reference evidence="2" key="1">
    <citation type="journal article" date="2018" name="DNA Res.">
        <title>Multiple hybrid de novo genome assembly of finger millet, an orphan allotetraploid crop.</title>
        <authorList>
            <person name="Hatakeyama M."/>
            <person name="Aluri S."/>
            <person name="Balachadran M.T."/>
            <person name="Sivarajan S.R."/>
            <person name="Patrignani A."/>
            <person name="Gruter S."/>
            <person name="Poveda L."/>
            <person name="Shimizu-Inatsugi R."/>
            <person name="Baeten J."/>
            <person name="Francoijs K.J."/>
            <person name="Nataraja K.N."/>
            <person name="Reddy Y.A.N."/>
            <person name="Phadnis S."/>
            <person name="Ravikumar R.L."/>
            <person name="Schlapbach R."/>
            <person name="Sreeman S.M."/>
            <person name="Shimizu K.K."/>
        </authorList>
    </citation>
    <scope>NUCLEOTIDE SEQUENCE</scope>
</reference>
<dbReference type="AlphaFoldDB" id="A0AAV5D2G5"/>
<dbReference type="PROSITE" id="PS50011">
    <property type="entry name" value="PROTEIN_KINASE_DOM"/>
    <property type="match status" value="1"/>
</dbReference>
<dbReference type="Proteomes" id="UP001054889">
    <property type="component" value="Unassembled WGS sequence"/>
</dbReference>
<gene>
    <name evidence="2" type="primary">ga22032</name>
    <name evidence="2" type="ORF">PR202_ga22032</name>
</gene>
<dbReference type="PANTHER" id="PTHR45707:SF76">
    <property type="entry name" value="PROTEIN KINASE DOMAIN-CONTAINING PROTEIN"/>
    <property type="match status" value="1"/>
</dbReference>
<dbReference type="PIRSF" id="PIRSF000654">
    <property type="entry name" value="Integrin-linked_kinase"/>
    <property type="match status" value="1"/>
</dbReference>
<feature type="domain" description="Protein kinase" evidence="1">
    <location>
        <begin position="1"/>
        <end position="260"/>
    </location>
</feature>
<comment type="caution">
    <text evidence="2">The sequence shown here is derived from an EMBL/GenBank/DDBJ whole genome shotgun (WGS) entry which is preliminary data.</text>
</comment>
<evidence type="ECO:0000259" key="1">
    <source>
        <dbReference type="PROSITE" id="PS50011"/>
    </source>
</evidence>
<dbReference type="GO" id="GO:0004672">
    <property type="term" value="F:protein kinase activity"/>
    <property type="evidence" value="ECO:0007669"/>
    <property type="project" value="InterPro"/>
</dbReference>
<dbReference type="Gene3D" id="1.10.510.10">
    <property type="entry name" value="Transferase(Phosphotransferase) domain 1"/>
    <property type="match status" value="1"/>
</dbReference>
<dbReference type="InterPro" id="IPR000719">
    <property type="entry name" value="Prot_kinase_dom"/>
</dbReference>
<name>A0AAV5D2G5_ELECO</name>